<dbReference type="InterPro" id="IPR058240">
    <property type="entry name" value="rSAM_sf"/>
</dbReference>
<evidence type="ECO:0000256" key="2">
    <source>
        <dbReference type="ARBA" id="ARBA00022485"/>
    </source>
</evidence>
<dbReference type="SFLD" id="SFLDS00029">
    <property type="entry name" value="Radical_SAM"/>
    <property type="match status" value="1"/>
</dbReference>
<dbReference type="InterPro" id="IPR023867">
    <property type="entry name" value="Sulphatase_maturase_rSAM"/>
</dbReference>
<dbReference type="Gene3D" id="3.20.20.70">
    <property type="entry name" value="Aldolase class I"/>
    <property type="match status" value="1"/>
</dbReference>
<comment type="cofactor">
    <cofactor evidence="1">
        <name>[4Fe-4S] cluster</name>
        <dbReference type="ChEBI" id="CHEBI:49883"/>
    </cofactor>
</comment>
<dbReference type="GO" id="GO:0016491">
    <property type="term" value="F:oxidoreductase activity"/>
    <property type="evidence" value="ECO:0007669"/>
    <property type="project" value="InterPro"/>
</dbReference>
<sequence length="411" mass="47802">MNMKPTLYFTPLSFPIYVMAKPVGALCNMDCEYCYYLEKSGLYQERKQNRMSDETLERFTQAYIECQTSPFVQFTWHGGESLLRGLDFYRKALKFQRQYGQGREIQNCIQTNGLLLNDEWCRFFKDNDFLVGISIDGPEAMHDRYRKDCGGRGTFTRVMRGIERLHHHEVEFNTLSVLHDYNVRFPLEMYHFFKDIGSRYMQFSPIVERLGTRADGLELLTATDHPKDCEPAPWSVDPIAYGDFYIAVFDEWVRHDVGQYYIQLFDATLAGVLGQPPGVCIYAKTCGHALAMEYNGDVYACDHFVYPEYRRGNLYEKTLVEMTLSDEQRRFGNDKRDGLPAECRSCHFLEWCNGECPKNRIAVSSDGEYGLNYLCAGLKRYFAHVEPAMAFMAEELRNGRPPANIMHEIRR</sequence>
<evidence type="ECO:0000256" key="1">
    <source>
        <dbReference type="ARBA" id="ARBA00001966"/>
    </source>
</evidence>
<dbReference type="PROSITE" id="PS51918">
    <property type="entry name" value="RADICAL_SAM"/>
    <property type="match status" value="1"/>
</dbReference>
<dbReference type="CDD" id="cd21120">
    <property type="entry name" value="SPASM_anSME"/>
    <property type="match status" value="1"/>
</dbReference>
<dbReference type="InterPro" id="IPR013785">
    <property type="entry name" value="Aldolase_TIM"/>
</dbReference>
<dbReference type="NCBIfam" id="NF010308">
    <property type="entry name" value="PRK13745.1"/>
    <property type="match status" value="1"/>
</dbReference>
<dbReference type="Pfam" id="PF04055">
    <property type="entry name" value="Radical_SAM"/>
    <property type="match status" value="1"/>
</dbReference>
<dbReference type="GO" id="GO:0051539">
    <property type="term" value="F:4 iron, 4 sulfur cluster binding"/>
    <property type="evidence" value="ECO:0007669"/>
    <property type="project" value="UniProtKB-KW"/>
</dbReference>
<evidence type="ECO:0000256" key="5">
    <source>
        <dbReference type="ARBA" id="ARBA00023004"/>
    </source>
</evidence>
<evidence type="ECO:0000256" key="6">
    <source>
        <dbReference type="ARBA" id="ARBA00023014"/>
    </source>
</evidence>
<comment type="similarity">
    <text evidence="7">Belongs to the radical SAM superfamily. Anaerobic sulfatase-maturating enzyme family.</text>
</comment>
<keyword evidence="4" id="KW-0479">Metal-binding</keyword>
<reference evidence="9 10" key="1">
    <citation type="submission" date="2017-09" db="EMBL/GenBank/DDBJ databases">
        <title>Phase variable restriction modification systems are present in the genome sequences of periodontal pathogens Prevotella intermedia, Tannerella forsythia and Porphyromonas gingivalis.</title>
        <authorList>
            <person name="Haigh R.D."/>
            <person name="Crawford L."/>
            <person name="Ralph J."/>
            <person name="Wanford J."/>
            <person name="Vartoukian S.R."/>
            <person name="Hijazib K."/>
            <person name="Wade W."/>
            <person name="Oggioni M.R."/>
        </authorList>
    </citation>
    <scope>NUCLEOTIDE SEQUENCE [LARGE SCALE GENOMIC DNA]</scope>
    <source>
        <strain evidence="9 10">WW11663</strain>
    </source>
</reference>
<gene>
    <name evidence="9" type="ORF">CLI86_03380</name>
</gene>
<dbReference type="Proteomes" id="UP000219259">
    <property type="component" value="Unassembled WGS sequence"/>
</dbReference>
<dbReference type="InterPro" id="IPR023885">
    <property type="entry name" value="4Fe4S-binding_SPASM_dom"/>
</dbReference>
<dbReference type="SFLD" id="SFLDG01386">
    <property type="entry name" value="main_SPASM_domain-containing"/>
    <property type="match status" value="1"/>
</dbReference>
<evidence type="ECO:0000256" key="7">
    <source>
        <dbReference type="ARBA" id="ARBA00023601"/>
    </source>
</evidence>
<dbReference type="PANTHER" id="PTHR43273">
    <property type="entry name" value="ANAEROBIC SULFATASE-MATURATING ENZYME HOMOLOG ASLB-RELATED"/>
    <property type="match status" value="1"/>
</dbReference>
<keyword evidence="5" id="KW-0408">Iron</keyword>
<evidence type="ECO:0000256" key="3">
    <source>
        <dbReference type="ARBA" id="ARBA00022691"/>
    </source>
</evidence>
<dbReference type="SUPFAM" id="SSF102114">
    <property type="entry name" value="Radical SAM enzymes"/>
    <property type="match status" value="1"/>
</dbReference>
<dbReference type="SFLD" id="SFLDG01067">
    <property type="entry name" value="SPASM/twitch_domain_containing"/>
    <property type="match status" value="1"/>
</dbReference>
<evidence type="ECO:0000313" key="10">
    <source>
        <dbReference type="Proteomes" id="UP000219259"/>
    </source>
</evidence>
<keyword evidence="6" id="KW-0411">Iron-sulfur</keyword>
<protein>
    <submittedName>
        <fullName evidence="9">Anaerobic sulfatase maturase</fullName>
    </submittedName>
</protein>
<dbReference type="GO" id="GO:0046872">
    <property type="term" value="F:metal ion binding"/>
    <property type="evidence" value="ECO:0007669"/>
    <property type="project" value="UniProtKB-KW"/>
</dbReference>
<name>A0A2A6EAB3_TANFO</name>
<comment type="caution">
    <text evidence="9">The sequence shown here is derived from an EMBL/GenBank/DDBJ whole genome shotgun (WGS) entry which is preliminary data.</text>
</comment>
<dbReference type="InterPro" id="IPR047207">
    <property type="entry name" value="SPASM_anSME"/>
</dbReference>
<dbReference type="SFLD" id="SFLDG01072">
    <property type="entry name" value="dehydrogenase_like"/>
    <property type="match status" value="1"/>
</dbReference>
<dbReference type="NCBIfam" id="TIGR04085">
    <property type="entry name" value="rSAM_more_4Fe4S"/>
    <property type="match status" value="1"/>
</dbReference>
<dbReference type="PANTHER" id="PTHR43273:SF3">
    <property type="entry name" value="ANAEROBIC SULFATASE-MATURATING ENZYME HOMOLOG ASLB-RELATED"/>
    <property type="match status" value="1"/>
</dbReference>
<organism evidence="9 10">
    <name type="scientific">Tannerella forsythia</name>
    <name type="common">Bacteroides forsythus</name>
    <dbReference type="NCBI Taxonomy" id="28112"/>
    <lineage>
        <taxon>Bacteria</taxon>
        <taxon>Pseudomonadati</taxon>
        <taxon>Bacteroidota</taxon>
        <taxon>Bacteroidia</taxon>
        <taxon>Bacteroidales</taxon>
        <taxon>Tannerellaceae</taxon>
        <taxon>Tannerella</taxon>
    </lineage>
</organism>
<accession>A0A2A6EAB3</accession>
<dbReference type="SFLD" id="SFLDG01384">
    <property type="entry name" value="thioether_bond_formation_requi"/>
    <property type="match status" value="1"/>
</dbReference>
<evidence type="ECO:0000256" key="4">
    <source>
        <dbReference type="ARBA" id="ARBA00022723"/>
    </source>
</evidence>
<dbReference type="CDD" id="cd01335">
    <property type="entry name" value="Radical_SAM"/>
    <property type="match status" value="1"/>
</dbReference>
<dbReference type="InterPro" id="IPR007197">
    <property type="entry name" value="rSAM"/>
</dbReference>
<dbReference type="EMBL" id="NSLJ01000006">
    <property type="protein sequence ID" value="PDP44493.1"/>
    <property type="molecule type" value="Genomic_DNA"/>
</dbReference>
<evidence type="ECO:0000259" key="8">
    <source>
        <dbReference type="PROSITE" id="PS51918"/>
    </source>
</evidence>
<dbReference type="SFLD" id="SFLDF00285">
    <property type="entry name" value="anaerobic_Ser-type_sulfatase-m"/>
    <property type="match status" value="1"/>
</dbReference>
<dbReference type="RefSeq" id="WP_097530955.1">
    <property type="nucleotide sequence ID" value="NZ_NSLJ01000006.1"/>
</dbReference>
<dbReference type="AlphaFoldDB" id="A0A2A6EAB3"/>
<dbReference type="Pfam" id="PF13186">
    <property type="entry name" value="SPASM"/>
    <property type="match status" value="1"/>
</dbReference>
<feature type="domain" description="Radical SAM core" evidence="8">
    <location>
        <begin position="8"/>
        <end position="254"/>
    </location>
</feature>
<dbReference type="NCBIfam" id="TIGR03942">
    <property type="entry name" value="sulfatase_rSAM"/>
    <property type="match status" value="1"/>
</dbReference>
<keyword evidence="2" id="KW-0004">4Fe-4S</keyword>
<evidence type="ECO:0000313" key="9">
    <source>
        <dbReference type="EMBL" id="PDP44493.1"/>
    </source>
</evidence>
<keyword evidence="3" id="KW-0949">S-adenosyl-L-methionine</keyword>
<proteinExistence type="inferred from homology"/>
<dbReference type="InterPro" id="IPR034491">
    <property type="entry name" value="Anaerob_Ser_sulfatase-maturase"/>
</dbReference>